<reference evidence="3" key="1">
    <citation type="submission" date="2019-12" db="EMBL/GenBank/DDBJ databases">
        <authorList>
            <person name="Awala S.I."/>
            <person name="Rhee S.K."/>
        </authorList>
    </citation>
    <scope>NUCLEOTIDE SEQUENCE [LARGE SCALE GENOMIC DNA]</scope>
    <source>
        <strain evidence="3">IM1</strain>
    </source>
</reference>
<protein>
    <submittedName>
        <fullName evidence="2">IS3 family transposase</fullName>
    </submittedName>
</protein>
<dbReference type="AlphaFoldDB" id="A0A858QB76"/>
<accession>A0A858QB76</accession>
<dbReference type="RefSeq" id="WP_169604460.1">
    <property type="nucleotide sequence ID" value="NZ_CP046565.1"/>
</dbReference>
<keyword evidence="3" id="KW-1185">Reference proteome</keyword>
<gene>
    <name evidence="2" type="ORF">GNH96_15425</name>
</gene>
<dbReference type="KEGG" id="metu:GNH96_15425"/>
<dbReference type="Pfam" id="PF13333">
    <property type="entry name" value="rve_2"/>
    <property type="match status" value="1"/>
</dbReference>
<dbReference type="GO" id="GO:0015074">
    <property type="term" value="P:DNA integration"/>
    <property type="evidence" value="ECO:0007669"/>
    <property type="project" value="InterPro"/>
</dbReference>
<name>A0A858QB76_9GAMM</name>
<proteinExistence type="predicted"/>
<dbReference type="Proteomes" id="UP000503004">
    <property type="component" value="Chromosome"/>
</dbReference>
<evidence type="ECO:0000259" key="1">
    <source>
        <dbReference type="Pfam" id="PF13333"/>
    </source>
</evidence>
<dbReference type="InterPro" id="IPR001584">
    <property type="entry name" value="Integrase_cat-core"/>
</dbReference>
<evidence type="ECO:0000313" key="3">
    <source>
        <dbReference type="Proteomes" id="UP000503004"/>
    </source>
</evidence>
<evidence type="ECO:0000313" key="2">
    <source>
        <dbReference type="EMBL" id="QJD31192.1"/>
    </source>
</evidence>
<dbReference type="EMBL" id="CP046565">
    <property type="protein sequence ID" value="QJD31192.1"/>
    <property type="molecule type" value="Genomic_DNA"/>
</dbReference>
<organism evidence="2 3">
    <name type="scientific">Methylococcus geothermalis</name>
    <dbReference type="NCBI Taxonomy" id="2681310"/>
    <lineage>
        <taxon>Bacteria</taxon>
        <taxon>Pseudomonadati</taxon>
        <taxon>Pseudomonadota</taxon>
        <taxon>Gammaproteobacteria</taxon>
        <taxon>Methylococcales</taxon>
        <taxon>Methylococcaceae</taxon>
        <taxon>Methylococcus</taxon>
    </lineage>
</organism>
<sequence length="42" mass="4920">MESFFYSLKVEQIHGTCYATGQATKADVAGYLKSYYNRKRRH</sequence>
<feature type="domain" description="Integrase catalytic" evidence="1">
    <location>
        <begin position="2"/>
        <end position="42"/>
    </location>
</feature>